<dbReference type="OrthoDB" id="8428173at2"/>
<feature type="domain" description="Lantibiotic dehydratase N-terminal" evidence="1">
    <location>
        <begin position="700"/>
        <end position="778"/>
    </location>
</feature>
<dbReference type="Pfam" id="PF04738">
    <property type="entry name" value="Lant_dehydr_N"/>
    <property type="match status" value="2"/>
</dbReference>
<dbReference type="Proteomes" id="UP000319804">
    <property type="component" value="Unassembled WGS sequence"/>
</dbReference>
<dbReference type="InterPro" id="IPR006827">
    <property type="entry name" value="Lant_deHydtase_N"/>
</dbReference>
<sequence length="836" mass="92232">MPESATVAETTTIPLPGAEHWRLWPRFVLRGTGFPAEWSRDLTTDRLAEALDTTARGIDALDEQRQHLVRTMLDGPLLSKKGQRVLKAVRAGRVPLPVTDEPWSDDLAAFADAAATAADAEARLAAVFDEEAAKIAAALEHHASDPRFQAAVRWQNPELGAFLAERQDATQRNVKGRQRLNVIARYLQRYTLKNDSIGYFGSHRWGLIDSGDAEELRLVPGPLVEERTTYLEQWCFDDIADLVAESSDVRAWLPARRRPEVAFDGERVRVSGKLLSLPASRLASIGTVLAACDGERAIPALAAAMPEGSRLSDPQTLRPLLEAMERAGLITWTLRQPLDMHPGQRLLSVIERFAPAEVRERFGGLCRDLETLRRALASAPEEPDSVSENMGRLAATFERATGLSASRSHGATYAGRTLAYEDCRRGGDLQIGGGFLERHGAALGLVLDSSRWLAAEYARRLSHRIDALVLKLRSSHDVVDLAVLWESVVPIFFGRDRSMIEEVRSEMHRRWLKVFGDLSADAEEVRFRSDELADAVAAVFDAEGPGWASGRYQSPDITVGMRPDGTSYAVLGEAHVGCNTTRNNLFTQTLDAPSWSAARFVEDVPEPTVRPTFPHQLMSTPRLDIGVASEKSLLAVFGEESTWDLGSPTAFAAADAVVGEGDERHLAVLPDGRRVPLLDVFAESIAFVVAPSFTMLPPRAYWPRVVIDDLVVSRRRWSLDAAEVSALSRTPGGGESDRLLRLAVWRRGLGLPQRVFVKAPTEDKPFYLDFASPELVALFLKSATASSERNAGRITVTELLPAHDDLWLTDSEQHGHFTSEFRIVAVDQRPYRPNHA</sequence>
<comment type="caution">
    <text evidence="2">The sequence shown here is derived from an EMBL/GenBank/DDBJ whole genome shotgun (WGS) entry which is preliminary data.</text>
</comment>
<proteinExistence type="predicted"/>
<dbReference type="EMBL" id="VFPS01000008">
    <property type="protein sequence ID" value="TQM90233.1"/>
    <property type="molecule type" value="Genomic_DNA"/>
</dbReference>
<organism evidence="2 3">
    <name type="scientific">Microbacterium lacticum</name>
    <dbReference type="NCBI Taxonomy" id="33885"/>
    <lineage>
        <taxon>Bacteria</taxon>
        <taxon>Bacillati</taxon>
        <taxon>Actinomycetota</taxon>
        <taxon>Actinomycetes</taxon>
        <taxon>Micrococcales</taxon>
        <taxon>Microbacteriaceae</taxon>
        <taxon>Microbacterium</taxon>
    </lineage>
</organism>
<protein>
    <submittedName>
        <fullName evidence="2">Lantibiotic biosynthesis dehydratase-like protein</fullName>
    </submittedName>
</protein>
<evidence type="ECO:0000259" key="1">
    <source>
        <dbReference type="Pfam" id="PF04738"/>
    </source>
</evidence>
<evidence type="ECO:0000313" key="3">
    <source>
        <dbReference type="Proteomes" id="UP000319804"/>
    </source>
</evidence>
<keyword evidence="3" id="KW-1185">Reference proteome</keyword>
<gene>
    <name evidence="2" type="ORF">FHX68_3037</name>
</gene>
<dbReference type="RefSeq" id="WP_141380414.1">
    <property type="nucleotide sequence ID" value="NZ_BJNA01000022.1"/>
</dbReference>
<feature type="domain" description="Lantibiotic dehydratase N-terminal" evidence="1">
    <location>
        <begin position="145"/>
        <end position="408"/>
    </location>
</feature>
<accession>A0A4Y3UN73</accession>
<dbReference type="AlphaFoldDB" id="A0A4Y3UN73"/>
<evidence type="ECO:0000313" key="2">
    <source>
        <dbReference type="EMBL" id="TQM90233.1"/>
    </source>
</evidence>
<name>A0A4Y3UN73_9MICO</name>
<reference evidence="2 3" key="1">
    <citation type="submission" date="2019-06" db="EMBL/GenBank/DDBJ databases">
        <title>Sequencing the genomes of 1000 actinobacteria strains.</title>
        <authorList>
            <person name="Klenk H.-P."/>
        </authorList>
    </citation>
    <scope>NUCLEOTIDE SEQUENCE [LARGE SCALE GENOMIC DNA]</scope>
    <source>
        <strain evidence="2 3">DSM 20427</strain>
    </source>
</reference>